<accession>A0A9Q0N628</accession>
<evidence type="ECO:0000256" key="9">
    <source>
        <dbReference type="ARBA" id="ARBA00023224"/>
    </source>
</evidence>
<proteinExistence type="predicted"/>
<dbReference type="PANTHER" id="PTHR21137:SF35">
    <property type="entry name" value="ODORANT RECEPTOR 19A-RELATED"/>
    <property type="match status" value="1"/>
</dbReference>
<keyword evidence="6 10" id="KW-1133">Transmembrane helix</keyword>
<dbReference type="InterPro" id="IPR004117">
    <property type="entry name" value="7tm6_olfct_rcpt"/>
</dbReference>
<dbReference type="GO" id="GO:0004984">
    <property type="term" value="F:olfactory receptor activity"/>
    <property type="evidence" value="ECO:0007669"/>
    <property type="project" value="InterPro"/>
</dbReference>
<dbReference type="GO" id="GO:0005886">
    <property type="term" value="C:plasma membrane"/>
    <property type="evidence" value="ECO:0007669"/>
    <property type="project" value="UniProtKB-SubCell"/>
</dbReference>
<comment type="subcellular location">
    <subcellularLocation>
        <location evidence="1">Cell membrane</location>
        <topology evidence="1">Multi-pass membrane protein</topology>
    </subcellularLocation>
</comment>
<evidence type="ECO:0000313" key="11">
    <source>
        <dbReference type="EMBL" id="KAJ6643676.1"/>
    </source>
</evidence>
<organism evidence="11 12">
    <name type="scientific">Pseudolycoriella hygida</name>
    <dbReference type="NCBI Taxonomy" id="35572"/>
    <lineage>
        <taxon>Eukaryota</taxon>
        <taxon>Metazoa</taxon>
        <taxon>Ecdysozoa</taxon>
        <taxon>Arthropoda</taxon>
        <taxon>Hexapoda</taxon>
        <taxon>Insecta</taxon>
        <taxon>Pterygota</taxon>
        <taxon>Neoptera</taxon>
        <taxon>Endopterygota</taxon>
        <taxon>Diptera</taxon>
        <taxon>Nematocera</taxon>
        <taxon>Sciaroidea</taxon>
        <taxon>Sciaridae</taxon>
        <taxon>Pseudolycoriella</taxon>
    </lineage>
</organism>
<dbReference type="OrthoDB" id="7738722at2759"/>
<dbReference type="Proteomes" id="UP001151699">
    <property type="component" value="Chromosome B"/>
</dbReference>
<keyword evidence="5" id="KW-0552">Olfaction</keyword>
<keyword evidence="4 10" id="KW-0812">Transmembrane</keyword>
<keyword evidence="9" id="KW-0807">Transducer</keyword>
<reference evidence="11" key="1">
    <citation type="submission" date="2022-07" db="EMBL/GenBank/DDBJ databases">
        <authorList>
            <person name="Trinca V."/>
            <person name="Uliana J.V.C."/>
            <person name="Torres T.T."/>
            <person name="Ward R.J."/>
            <person name="Monesi N."/>
        </authorList>
    </citation>
    <scope>NUCLEOTIDE SEQUENCE</scope>
    <source>
        <strain evidence="11">HSMRA1968</strain>
        <tissue evidence="11">Whole embryos</tissue>
    </source>
</reference>
<dbReference type="GO" id="GO:0007165">
    <property type="term" value="P:signal transduction"/>
    <property type="evidence" value="ECO:0007669"/>
    <property type="project" value="UniProtKB-KW"/>
</dbReference>
<dbReference type="PANTHER" id="PTHR21137">
    <property type="entry name" value="ODORANT RECEPTOR"/>
    <property type="match status" value="1"/>
</dbReference>
<evidence type="ECO:0000256" key="10">
    <source>
        <dbReference type="SAM" id="Phobius"/>
    </source>
</evidence>
<keyword evidence="12" id="KW-1185">Reference proteome</keyword>
<gene>
    <name evidence="11" type="ORF">Bhyg_08640</name>
</gene>
<feature type="non-terminal residue" evidence="11">
    <location>
        <position position="1"/>
    </location>
</feature>
<evidence type="ECO:0000313" key="12">
    <source>
        <dbReference type="Proteomes" id="UP001151699"/>
    </source>
</evidence>
<evidence type="ECO:0000256" key="3">
    <source>
        <dbReference type="ARBA" id="ARBA00022606"/>
    </source>
</evidence>
<evidence type="ECO:0000256" key="8">
    <source>
        <dbReference type="ARBA" id="ARBA00023170"/>
    </source>
</evidence>
<evidence type="ECO:0000256" key="7">
    <source>
        <dbReference type="ARBA" id="ARBA00023136"/>
    </source>
</evidence>
<evidence type="ECO:0000256" key="1">
    <source>
        <dbReference type="ARBA" id="ARBA00004651"/>
    </source>
</evidence>
<keyword evidence="3" id="KW-0716">Sensory transduction</keyword>
<comment type="caution">
    <text evidence="11">The sequence shown here is derived from an EMBL/GenBank/DDBJ whole genome shotgun (WGS) entry which is preliminary data.</text>
</comment>
<keyword evidence="8" id="KW-0675">Receptor</keyword>
<dbReference type="EMBL" id="WJQU01000002">
    <property type="protein sequence ID" value="KAJ6643676.1"/>
    <property type="molecule type" value="Genomic_DNA"/>
</dbReference>
<evidence type="ECO:0000256" key="4">
    <source>
        <dbReference type="ARBA" id="ARBA00022692"/>
    </source>
</evidence>
<feature type="transmembrane region" description="Helical" evidence="10">
    <location>
        <begin position="56"/>
        <end position="76"/>
    </location>
</feature>
<dbReference type="AlphaFoldDB" id="A0A9Q0N628"/>
<name>A0A9Q0N628_9DIPT</name>
<evidence type="ECO:0000256" key="5">
    <source>
        <dbReference type="ARBA" id="ARBA00022725"/>
    </source>
</evidence>
<dbReference type="Pfam" id="PF02949">
    <property type="entry name" value="7tm_6"/>
    <property type="match status" value="1"/>
</dbReference>
<evidence type="ECO:0000256" key="6">
    <source>
        <dbReference type="ARBA" id="ARBA00022989"/>
    </source>
</evidence>
<evidence type="ECO:0000256" key="2">
    <source>
        <dbReference type="ARBA" id="ARBA00022475"/>
    </source>
</evidence>
<dbReference type="GO" id="GO:0005549">
    <property type="term" value="F:odorant binding"/>
    <property type="evidence" value="ECO:0007669"/>
    <property type="project" value="InterPro"/>
</dbReference>
<sequence length="177" mass="20157">MFLVLELILWKCDTVRMYLKLILSMMSLSSPIWRSFTALGTSSAIAVLADGFFRPGLVLILGAFSFTTVGVFILVTDNSVPIVPLIFLSHGLLQENCICYLGTLLTNSNDRIRFTMKSFDWYLLPHNLQTNYQIMMHHMDQPRDIYIGGISRLSLETSVLIMRSLYSYTMILLSLET</sequence>
<keyword evidence="2" id="KW-1003">Cell membrane</keyword>
<protein>
    <submittedName>
        <fullName evidence="11">Uncharacterized protein</fullName>
    </submittedName>
</protein>
<keyword evidence="7 10" id="KW-0472">Membrane</keyword>